<protein>
    <submittedName>
        <fullName evidence="2">Uncharacterized protein</fullName>
    </submittedName>
</protein>
<evidence type="ECO:0000313" key="2">
    <source>
        <dbReference type="EMBL" id="MPC67580.1"/>
    </source>
</evidence>
<accession>A0A5B7H643</accession>
<organism evidence="2 3">
    <name type="scientific">Portunus trituberculatus</name>
    <name type="common">Swimming crab</name>
    <name type="synonym">Neptunus trituberculatus</name>
    <dbReference type="NCBI Taxonomy" id="210409"/>
    <lineage>
        <taxon>Eukaryota</taxon>
        <taxon>Metazoa</taxon>
        <taxon>Ecdysozoa</taxon>
        <taxon>Arthropoda</taxon>
        <taxon>Crustacea</taxon>
        <taxon>Multicrustacea</taxon>
        <taxon>Malacostraca</taxon>
        <taxon>Eumalacostraca</taxon>
        <taxon>Eucarida</taxon>
        <taxon>Decapoda</taxon>
        <taxon>Pleocyemata</taxon>
        <taxon>Brachyura</taxon>
        <taxon>Eubrachyura</taxon>
        <taxon>Portunoidea</taxon>
        <taxon>Portunidae</taxon>
        <taxon>Portuninae</taxon>
        <taxon>Portunus</taxon>
    </lineage>
</organism>
<evidence type="ECO:0000313" key="3">
    <source>
        <dbReference type="Proteomes" id="UP000324222"/>
    </source>
</evidence>
<keyword evidence="3" id="KW-1185">Reference proteome</keyword>
<name>A0A5B7H643_PORTR</name>
<gene>
    <name evidence="2" type="ORF">E2C01_061756</name>
</gene>
<sequence length="59" mass="6150">MNEAVTRAFSVSRGRTLPSCSPQSMVARCGGSGGVKGRAANMLRAPPSCRPRSASRVKT</sequence>
<evidence type="ECO:0000256" key="1">
    <source>
        <dbReference type="SAM" id="MobiDB-lite"/>
    </source>
</evidence>
<dbReference type="EMBL" id="VSRR010026444">
    <property type="protein sequence ID" value="MPC67580.1"/>
    <property type="molecule type" value="Genomic_DNA"/>
</dbReference>
<dbReference type="AlphaFoldDB" id="A0A5B7H643"/>
<feature type="region of interest" description="Disordered" evidence="1">
    <location>
        <begin position="1"/>
        <end position="59"/>
    </location>
</feature>
<proteinExistence type="predicted"/>
<reference evidence="2 3" key="1">
    <citation type="submission" date="2019-05" db="EMBL/GenBank/DDBJ databases">
        <title>Another draft genome of Portunus trituberculatus and its Hox gene families provides insights of decapod evolution.</title>
        <authorList>
            <person name="Jeong J.-H."/>
            <person name="Song I."/>
            <person name="Kim S."/>
            <person name="Choi T."/>
            <person name="Kim D."/>
            <person name="Ryu S."/>
            <person name="Kim W."/>
        </authorList>
    </citation>
    <scope>NUCLEOTIDE SEQUENCE [LARGE SCALE GENOMIC DNA]</scope>
    <source>
        <tissue evidence="2">Muscle</tissue>
    </source>
</reference>
<dbReference type="Proteomes" id="UP000324222">
    <property type="component" value="Unassembled WGS sequence"/>
</dbReference>
<comment type="caution">
    <text evidence="2">The sequence shown here is derived from an EMBL/GenBank/DDBJ whole genome shotgun (WGS) entry which is preliminary data.</text>
</comment>